<feature type="transmembrane region" description="Helical" evidence="2">
    <location>
        <begin position="264"/>
        <end position="288"/>
    </location>
</feature>
<dbReference type="RefSeq" id="WP_106584821.1">
    <property type="nucleotide sequence ID" value="NZ_PYGA01000015.1"/>
</dbReference>
<evidence type="ECO:0000256" key="2">
    <source>
        <dbReference type="SAM" id="Phobius"/>
    </source>
</evidence>
<keyword evidence="2" id="KW-0472">Membrane</keyword>
<dbReference type="OrthoDB" id="3348156at2"/>
<feature type="transmembrane region" description="Helical" evidence="2">
    <location>
        <begin position="317"/>
        <end position="339"/>
    </location>
</feature>
<dbReference type="AlphaFoldDB" id="A0A2P8DE51"/>
<feature type="transmembrane region" description="Helical" evidence="2">
    <location>
        <begin position="209"/>
        <end position="234"/>
    </location>
</feature>
<keyword evidence="4" id="KW-1185">Reference proteome</keyword>
<feature type="transmembrane region" description="Helical" evidence="2">
    <location>
        <begin position="348"/>
        <end position="372"/>
    </location>
</feature>
<dbReference type="EMBL" id="PYGA01000015">
    <property type="protein sequence ID" value="PSK95498.1"/>
    <property type="molecule type" value="Genomic_DNA"/>
</dbReference>
<gene>
    <name evidence="3" type="ORF">CLV63_115161</name>
</gene>
<evidence type="ECO:0000313" key="4">
    <source>
        <dbReference type="Proteomes" id="UP000240542"/>
    </source>
</evidence>
<evidence type="ECO:0000256" key="1">
    <source>
        <dbReference type="SAM" id="MobiDB-lite"/>
    </source>
</evidence>
<accession>A0A2P8DE51</accession>
<name>A0A2P8DE51_9ACTN</name>
<sequence length="480" mass="50960">MITTSDTPGHPGAGDADSVTGTSRRSAAAAFPWLWLTAIGLAGAVLGYLVKLSCRTGGWWDGTQNHLGCYSDIYPLYFRDGLDTGTVPYLDKAVEYPVLIGAFMHLAARAVAWLPDEGARALGYFDLSAAVLGGFLVAAVLSVGFLVGRGGVAGAGRPFDRTAALVAGAFTALVPAAFMTAYINWDLMAVALLCGGIAVYARGRQWSGGVLIGLAVAAKFYPFLVFGPLFVLLARHLLRRWRGLPDEAGATSVGDFLRPLGGAAAAWAAVNVPVLVAAPAAWATFFTFSRERPADWGSVYFALGELGLFDTGDLDRINFLGTAQLVVVCAGVALLAVLARRRPSWEQLILLVVAGFLITNKVWSPQFVLWLLPLAVLAWPRSTMRPWVWAAVLGVWQLAEYVYINAIWALLAHFTDMEAGSAAPSAGFPAFAAQAFGFGDTAATIDGPTYAIAQLVRMFSLVIVCAFIVVDCLRNGDSKA</sequence>
<dbReference type="Proteomes" id="UP000240542">
    <property type="component" value="Unassembled WGS sequence"/>
</dbReference>
<protein>
    <submittedName>
        <fullName evidence="3">Putative membrane protein</fullName>
    </submittedName>
</protein>
<comment type="caution">
    <text evidence="3">The sequence shown here is derived from an EMBL/GenBank/DDBJ whole genome shotgun (WGS) entry which is preliminary data.</text>
</comment>
<feature type="region of interest" description="Disordered" evidence="1">
    <location>
        <begin position="1"/>
        <end position="20"/>
    </location>
</feature>
<organism evidence="3 4">
    <name type="scientific">Murinocardiopsis flavida</name>
    <dbReference type="NCBI Taxonomy" id="645275"/>
    <lineage>
        <taxon>Bacteria</taxon>
        <taxon>Bacillati</taxon>
        <taxon>Actinomycetota</taxon>
        <taxon>Actinomycetes</taxon>
        <taxon>Streptosporangiales</taxon>
        <taxon>Nocardiopsidaceae</taxon>
        <taxon>Murinocardiopsis</taxon>
    </lineage>
</organism>
<proteinExistence type="predicted"/>
<feature type="transmembrane region" description="Helical" evidence="2">
    <location>
        <begin position="127"/>
        <end position="147"/>
    </location>
</feature>
<evidence type="ECO:0000313" key="3">
    <source>
        <dbReference type="EMBL" id="PSK95498.1"/>
    </source>
</evidence>
<feature type="transmembrane region" description="Helical" evidence="2">
    <location>
        <begin position="33"/>
        <end position="50"/>
    </location>
</feature>
<keyword evidence="2" id="KW-0812">Transmembrane</keyword>
<feature type="transmembrane region" description="Helical" evidence="2">
    <location>
        <begin position="96"/>
        <end position="115"/>
    </location>
</feature>
<keyword evidence="2" id="KW-1133">Transmembrane helix</keyword>
<feature type="transmembrane region" description="Helical" evidence="2">
    <location>
        <begin position="426"/>
        <end position="445"/>
    </location>
</feature>
<feature type="transmembrane region" description="Helical" evidence="2">
    <location>
        <begin position="159"/>
        <end position="178"/>
    </location>
</feature>
<reference evidence="3 4" key="1">
    <citation type="submission" date="2018-03" db="EMBL/GenBank/DDBJ databases">
        <title>Genomic Encyclopedia of Archaeal and Bacterial Type Strains, Phase II (KMG-II): from individual species to whole genera.</title>
        <authorList>
            <person name="Goeker M."/>
        </authorList>
    </citation>
    <scope>NUCLEOTIDE SEQUENCE [LARGE SCALE GENOMIC DNA]</scope>
    <source>
        <strain evidence="3 4">DSM 45312</strain>
    </source>
</reference>
<feature type="transmembrane region" description="Helical" evidence="2">
    <location>
        <begin position="387"/>
        <end position="414"/>
    </location>
</feature>
<feature type="transmembrane region" description="Helical" evidence="2">
    <location>
        <begin position="451"/>
        <end position="473"/>
    </location>
</feature>